<feature type="domain" description="NPC1 middle luminal" evidence="9">
    <location>
        <begin position="445"/>
        <end position="536"/>
    </location>
</feature>
<name>A0AAW1JY18_POPJA</name>
<keyword evidence="11" id="KW-1185">Reference proteome</keyword>
<feature type="transmembrane region" description="Helical" evidence="6">
    <location>
        <begin position="274"/>
        <end position="297"/>
    </location>
</feature>
<evidence type="ECO:0000259" key="9">
    <source>
        <dbReference type="Pfam" id="PF22314"/>
    </source>
</evidence>
<feature type="region of interest" description="Disordered" evidence="5">
    <location>
        <begin position="326"/>
        <end position="366"/>
    </location>
</feature>
<feature type="compositionally biased region" description="Polar residues" evidence="5">
    <location>
        <begin position="331"/>
        <end position="352"/>
    </location>
</feature>
<evidence type="ECO:0000256" key="4">
    <source>
        <dbReference type="ARBA" id="ARBA00023136"/>
    </source>
</evidence>
<comment type="subcellular location">
    <subcellularLocation>
        <location evidence="1">Membrane</location>
        <topology evidence="1">Multi-pass membrane protein</topology>
    </subcellularLocation>
</comment>
<feature type="chain" id="PRO_5044002141" evidence="7">
    <location>
        <begin position="21"/>
        <end position="555"/>
    </location>
</feature>
<comment type="caution">
    <text evidence="10">The sequence shown here is derived from an EMBL/GenBank/DDBJ whole genome shotgun (WGS) entry which is preliminary data.</text>
</comment>
<dbReference type="InterPro" id="IPR053956">
    <property type="entry name" value="NPC1_MLD"/>
</dbReference>
<dbReference type="GO" id="GO:0015918">
    <property type="term" value="P:sterol transport"/>
    <property type="evidence" value="ECO:0007669"/>
    <property type="project" value="TreeGrafter"/>
</dbReference>
<feature type="domain" description="Niemann-Pick C1 N-terminal" evidence="8">
    <location>
        <begin position="32"/>
        <end position="273"/>
    </location>
</feature>
<feature type="transmembrane region" description="Helical" evidence="6">
    <location>
        <begin position="404"/>
        <end position="421"/>
    </location>
</feature>
<accession>A0AAW1JY18</accession>
<sequence length="555" mass="61393">MSRLHYYGFVLFCCFSQALSALSNKSDGSDDGHCIWYGQCHSQNSLIQNCYYNGTAKPLKDPEGLKLLAKWCPHMVSPEVSTCCDASQLKLMDSNIIIAANFLQRCPSCINNLIKHICEMSCATNQSKFIDVVSTKPDGNINSNGAYITEIDYYVTPEYMNGTYDSCKQVSVPSTGQLALDIMCGTWTSTRCTARRWFDYMGNKDTPFVPFQINYKNTDPTNRYIPANPPVTPCSRGLDENTPACSCVDCESSCPAPQPVPPPPGPFKIMGCDGYAVIMLCVFLIGSGLFLFAVFVVPHASAMADLMRGRGTDEVRAAVGRRLAGVDRSPHNTLGDNEDSPLQQSKRSSVTSDSEHEMDTHTISKMPGDFDISSSFIEKLGANTDSFLQSFFEKWGTFCAMKPWLVLFVGGCVVVALGHGIKYLKVTTDPVELWASPNSRSRIERDYYDSHFEPFYRNEQIIITSIGLPTITHNTSNGVIEFGPVFNASFLLAVLELQEAIKNIGAGTDHSFEKICFAPLRTNGQIDLSTDECAVRIIVLRRYVSPRLERTGKLT</sequence>
<evidence type="ECO:0000256" key="1">
    <source>
        <dbReference type="ARBA" id="ARBA00004141"/>
    </source>
</evidence>
<dbReference type="Pfam" id="PF16414">
    <property type="entry name" value="NPC1_N"/>
    <property type="match status" value="1"/>
</dbReference>
<organism evidence="10 11">
    <name type="scientific">Popillia japonica</name>
    <name type="common">Japanese beetle</name>
    <dbReference type="NCBI Taxonomy" id="7064"/>
    <lineage>
        <taxon>Eukaryota</taxon>
        <taxon>Metazoa</taxon>
        <taxon>Ecdysozoa</taxon>
        <taxon>Arthropoda</taxon>
        <taxon>Hexapoda</taxon>
        <taxon>Insecta</taxon>
        <taxon>Pterygota</taxon>
        <taxon>Neoptera</taxon>
        <taxon>Endopterygota</taxon>
        <taxon>Coleoptera</taxon>
        <taxon>Polyphaga</taxon>
        <taxon>Scarabaeiformia</taxon>
        <taxon>Scarabaeidae</taxon>
        <taxon>Rutelinae</taxon>
        <taxon>Popillia</taxon>
    </lineage>
</organism>
<evidence type="ECO:0000256" key="7">
    <source>
        <dbReference type="SAM" id="SignalP"/>
    </source>
</evidence>
<evidence type="ECO:0000259" key="8">
    <source>
        <dbReference type="Pfam" id="PF16414"/>
    </source>
</evidence>
<evidence type="ECO:0000256" key="2">
    <source>
        <dbReference type="ARBA" id="ARBA00022692"/>
    </source>
</evidence>
<protein>
    <submittedName>
        <fullName evidence="10">Niemann-Pick C1 N terminus</fullName>
    </submittedName>
</protein>
<dbReference type="GO" id="GO:0015485">
    <property type="term" value="F:cholesterol binding"/>
    <property type="evidence" value="ECO:0007669"/>
    <property type="project" value="TreeGrafter"/>
</dbReference>
<dbReference type="AlphaFoldDB" id="A0AAW1JY18"/>
<dbReference type="PANTHER" id="PTHR45727">
    <property type="entry name" value="NPC INTRACELLULAR CHOLESTEROL TRANSPORTER 1"/>
    <property type="match status" value="1"/>
</dbReference>
<evidence type="ECO:0000256" key="5">
    <source>
        <dbReference type="SAM" id="MobiDB-lite"/>
    </source>
</evidence>
<evidence type="ECO:0000313" key="11">
    <source>
        <dbReference type="Proteomes" id="UP001458880"/>
    </source>
</evidence>
<keyword evidence="4 6" id="KW-0472">Membrane</keyword>
<dbReference type="Pfam" id="PF22314">
    <property type="entry name" value="NPC1_MLD"/>
    <property type="match status" value="1"/>
</dbReference>
<dbReference type="EMBL" id="JASPKY010000318">
    <property type="protein sequence ID" value="KAK9709011.1"/>
    <property type="molecule type" value="Genomic_DNA"/>
</dbReference>
<evidence type="ECO:0000313" key="10">
    <source>
        <dbReference type="EMBL" id="KAK9709011.1"/>
    </source>
</evidence>
<dbReference type="GO" id="GO:0005886">
    <property type="term" value="C:plasma membrane"/>
    <property type="evidence" value="ECO:0007669"/>
    <property type="project" value="TreeGrafter"/>
</dbReference>
<keyword evidence="2 6" id="KW-0812">Transmembrane</keyword>
<dbReference type="GO" id="GO:0030299">
    <property type="term" value="P:intestinal cholesterol absorption"/>
    <property type="evidence" value="ECO:0007669"/>
    <property type="project" value="TreeGrafter"/>
</dbReference>
<dbReference type="Proteomes" id="UP001458880">
    <property type="component" value="Unassembled WGS sequence"/>
</dbReference>
<evidence type="ECO:0000256" key="3">
    <source>
        <dbReference type="ARBA" id="ARBA00022989"/>
    </source>
</evidence>
<keyword evidence="7" id="KW-0732">Signal</keyword>
<reference evidence="10 11" key="1">
    <citation type="journal article" date="2024" name="BMC Genomics">
        <title>De novo assembly and annotation of Popillia japonica's genome with initial clues to its potential as an invasive pest.</title>
        <authorList>
            <person name="Cucini C."/>
            <person name="Boschi S."/>
            <person name="Funari R."/>
            <person name="Cardaioli E."/>
            <person name="Iannotti N."/>
            <person name="Marturano G."/>
            <person name="Paoli F."/>
            <person name="Bruttini M."/>
            <person name="Carapelli A."/>
            <person name="Frati F."/>
            <person name="Nardi F."/>
        </authorList>
    </citation>
    <scope>NUCLEOTIDE SEQUENCE [LARGE SCALE GENOMIC DNA]</scope>
    <source>
        <strain evidence="10">DMR45628</strain>
    </source>
</reference>
<feature type="compositionally biased region" description="Basic and acidic residues" evidence="5">
    <location>
        <begin position="353"/>
        <end position="362"/>
    </location>
</feature>
<feature type="signal peptide" evidence="7">
    <location>
        <begin position="1"/>
        <end position="20"/>
    </location>
</feature>
<keyword evidence="3 6" id="KW-1133">Transmembrane helix</keyword>
<evidence type="ECO:0000256" key="6">
    <source>
        <dbReference type="SAM" id="Phobius"/>
    </source>
</evidence>
<gene>
    <name evidence="10" type="ORF">QE152_g26857</name>
</gene>
<dbReference type="PANTHER" id="PTHR45727:SF2">
    <property type="entry name" value="NPC INTRACELLULAR CHOLESTEROL TRANSPORTER 1"/>
    <property type="match status" value="1"/>
</dbReference>
<proteinExistence type="predicted"/>
<dbReference type="GO" id="GO:0042632">
    <property type="term" value="P:cholesterol homeostasis"/>
    <property type="evidence" value="ECO:0007669"/>
    <property type="project" value="TreeGrafter"/>
</dbReference>
<dbReference type="InterPro" id="IPR032190">
    <property type="entry name" value="NPC1_N"/>
</dbReference>